<gene>
    <name evidence="2" type="ORF">S03H2_23910</name>
</gene>
<keyword evidence="1" id="KW-0812">Transmembrane</keyword>
<keyword evidence="1" id="KW-1133">Transmembrane helix</keyword>
<evidence type="ECO:0000313" key="2">
    <source>
        <dbReference type="EMBL" id="GAH33554.1"/>
    </source>
</evidence>
<sequence length="40" mass="4897">MYDKELVLEVLGQMQPSVIVLFNVGMFMYHKYHFADIRWF</sequence>
<reference evidence="2" key="1">
    <citation type="journal article" date="2014" name="Front. Microbiol.">
        <title>High frequency of phylogenetically diverse reductive dehalogenase-homologous genes in deep subseafloor sedimentary metagenomes.</title>
        <authorList>
            <person name="Kawai M."/>
            <person name="Futagami T."/>
            <person name="Toyoda A."/>
            <person name="Takaki Y."/>
            <person name="Nishi S."/>
            <person name="Hori S."/>
            <person name="Arai W."/>
            <person name="Tsubouchi T."/>
            <person name="Morono Y."/>
            <person name="Uchiyama I."/>
            <person name="Ito T."/>
            <person name="Fujiyama A."/>
            <person name="Inagaki F."/>
            <person name="Takami H."/>
        </authorList>
    </citation>
    <scope>NUCLEOTIDE SEQUENCE</scope>
    <source>
        <strain evidence="2">Expedition CK06-06</strain>
    </source>
</reference>
<dbReference type="AlphaFoldDB" id="X1FW59"/>
<dbReference type="EMBL" id="BARU01013153">
    <property type="protein sequence ID" value="GAH33554.1"/>
    <property type="molecule type" value="Genomic_DNA"/>
</dbReference>
<keyword evidence="1" id="KW-0472">Membrane</keyword>
<evidence type="ECO:0000256" key="1">
    <source>
        <dbReference type="SAM" id="Phobius"/>
    </source>
</evidence>
<comment type="caution">
    <text evidence="2">The sequence shown here is derived from an EMBL/GenBank/DDBJ whole genome shotgun (WGS) entry which is preliminary data.</text>
</comment>
<proteinExistence type="predicted"/>
<accession>X1FW59</accession>
<organism evidence="2">
    <name type="scientific">marine sediment metagenome</name>
    <dbReference type="NCBI Taxonomy" id="412755"/>
    <lineage>
        <taxon>unclassified sequences</taxon>
        <taxon>metagenomes</taxon>
        <taxon>ecological metagenomes</taxon>
    </lineage>
</organism>
<protein>
    <submittedName>
        <fullName evidence="2">Uncharacterized protein</fullName>
    </submittedName>
</protein>
<feature type="transmembrane region" description="Helical" evidence="1">
    <location>
        <begin position="6"/>
        <end position="29"/>
    </location>
</feature>
<name>X1FW59_9ZZZZ</name>